<dbReference type="PANTHER" id="PTHR10061">
    <property type="entry name" value="S-FORMYLGLUTATHIONE HYDROLASE"/>
    <property type="match status" value="1"/>
</dbReference>
<evidence type="ECO:0000256" key="4">
    <source>
        <dbReference type="ARBA" id="ARBA00022487"/>
    </source>
</evidence>
<feature type="active site" description="Charge relay system" evidence="6">
    <location>
        <position position="228"/>
    </location>
</feature>
<evidence type="ECO:0000256" key="5">
    <source>
        <dbReference type="ARBA" id="ARBA00022801"/>
    </source>
</evidence>
<accession>A0A812MF54</accession>
<feature type="active site" description="Charge relay system" evidence="6">
    <location>
        <position position="151"/>
    </location>
</feature>
<name>A0A812MF54_9DINO</name>
<dbReference type="InterPro" id="IPR000801">
    <property type="entry name" value="Esterase-like"/>
</dbReference>
<dbReference type="InterPro" id="IPR029058">
    <property type="entry name" value="AB_hydrolase_fold"/>
</dbReference>
<keyword evidence="7" id="KW-0963">Cytoplasm</keyword>
<comment type="function">
    <text evidence="7">Serine hydrolase involved in the detoxification of formaldehyde.</text>
</comment>
<evidence type="ECO:0000313" key="9">
    <source>
        <dbReference type="Proteomes" id="UP000604046"/>
    </source>
</evidence>
<dbReference type="Gene3D" id="3.40.50.1820">
    <property type="entry name" value="alpha/beta hydrolase"/>
    <property type="match status" value="1"/>
</dbReference>
<dbReference type="GO" id="GO:0046294">
    <property type="term" value="P:formaldehyde catabolic process"/>
    <property type="evidence" value="ECO:0007669"/>
    <property type="project" value="InterPro"/>
</dbReference>
<dbReference type="Pfam" id="PF00756">
    <property type="entry name" value="Esterase"/>
    <property type="match status" value="1"/>
</dbReference>
<comment type="catalytic activity">
    <reaction evidence="7">
        <text>S-formylglutathione + H2O = formate + glutathione + H(+)</text>
        <dbReference type="Rhea" id="RHEA:14961"/>
        <dbReference type="ChEBI" id="CHEBI:15377"/>
        <dbReference type="ChEBI" id="CHEBI:15378"/>
        <dbReference type="ChEBI" id="CHEBI:15740"/>
        <dbReference type="ChEBI" id="CHEBI:57688"/>
        <dbReference type="ChEBI" id="CHEBI:57925"/>
        <dbReference type="EC" id="3.1.2.12"/>
    </reaction>
</comment>
<proteinExistence type="inferred from homology"/>
<dbReference type="PANTHER" id="PTHR10061:SF0">
    <property type="entry name" value="S-FORMYLGLUTATHIONE HYDROLASE"/>
    <property type="match status" value="1"/>
</dbReference>
<reference evidence="8" key="1">
    <citation type="submission" date="2021-02" db="EMBL/GenBank/DDBJ databases">
        <authorList>
            <person name="Dougan E. K."/>
            <person name="Rhodes N."/>
            <person name="Thang M."/>
            <person name="Chan C."/>
        </authorList>
    </citation>
    <scope>NUCLEOTIDE SEQUENCE</scope>
</reference>
<evidence type="ECO:0000256" key="6">
    <source>
        <dbReference type="PIRSR" id="PIRSR614186-1"/>
    </source>
</evidence>
<dbReference type="InterPro" id="IPR014186">
    <property type="entry name" value="S-formylglutathione_hydrol"/>
</dbReference>
<evidence type="ECO:0000256" key="1">
    <source>
        <dbReference type="ARBA" id="ARBA00005622"/>
    </source>
</evidence>
<dbReference type="GO" id="GO:0005829">
    <property type="term" value="C:cytosol"/>
    <property type="evidence" value="ECO:0007669"/>
    <property type="project" value="TreeGrafter"/>
</dbReference>
<evidence type="ECO:0000256" key="2">
    <source>
        <dbReference type="ARBA" id="ARBA00012479"/>
    </source>
</evidence>
<comment type="similarity">
    <text evidence="1 7">Belongs to the esterase D family.</text>
</comment>
<dbReference type="FunFam" id="3.40.50.1820:FF:000002">
    <property type="entry name" value="S-formylglutathione hydrolase"/>
    <property type="match status" value="1"/>
</dbReference>
<comment type="caution">
    <text evidence="8">The sequence shown here is derived from an EMBL/GenBank/DDBJ whole genome shotgun (WGS) entry which is preliminary data.</text>
</comment>
<dbReference type="NCBIfam" id="TIGR02821">
    <property type="entry name" value="fghA_ester_D"/>
    <property type="match status" value="1"/>
</dbReference>
<sequence length="291" mass="32225">MASCSIKSAVRVAQGMLKRVEFTSRTLGNTPTIFAAYLPDTTEFKKLPVVYWLSGLTCTDENFSQKAGAFQAACDNQVVLVMPDTSPRGDGVPDEEPHAYDFGIGAGFYLNATTDKYKTHYNMYDFVVKELPEFVEANFPVTSKRAISGHSMGGHGALTIGMKNPDRYTSVSAFAPICNPMNVPWGQKAFKLYLGEDQQGWKQYDATELVSQYTGKDLHILCDCGTGDNFLVGDVNQLQPLAFIAAAQKSKVPVTFRMQAGYDHSYYFMSTFIREHLEHHARFLHGGGYSA</sequence>
<feature type="active site" description="Charge relay system" evidence="6">
    <location>
        <position position="264"/>
    </location>
</feature>
<evidence type="ECO:0000256" key="3">
    <source>
        <dbReference type="ARBA" id="ARBA00016774"/>
    </source>
</evidence>
<dbReference type="EC" id="3.1.2.12" evidence="2 7"/>
<organism evidence="8 9">
    <name type="scientific">Symbiodinium natans</name>
    <dbReference type="NCBI Taxonomy" id="878477"/>
    <lineage>
        <taxon>Eukaryota</taxon>
        <taxon>Sar</taxon>
        <taxon>Alveolata</taxon>
        <taxon>Dinophyceae</taxon>
        <taxon>Suessiales</taxon>
        <taxon>Symbiodiniaceae</taxon>
        <taxon>Symbiodinium</taxon>
    </lineage>
</organism>
<keyword evidence="4 7" id="KW-0719">Serine esterase</keyword>
<evidence type="ECO:0000313" key="8">
    <source>
        <dbReference type="EMBL" id="CAE7263260.1"/>
    </source>
</evidence>
<gene>
    <name evidence="8" type="primary">ESD</name>
    <name evidence="8" type="ORF">SNAT2548_LOCUS13838</name>
</gene>
<dbReference type="SUPFAM" id="SSF53474">
    <property type="entry name" value="alpha/beta-Hydrolases"/>
    <property type="match status" value="1"/>
</dbReference>
<dbReference type="EMBL" id="CAJNDS010001513">
    <property type="protein sequence ID" value="CAE7263260.1"/>
    <property type="molecule type" value="Genomic_DNA"/>
</dbReference>
<dbReference type="GO" id="GO:0052689">
    <property type="term" value="F:carboxylic ester hydrolase activity"/>
    <property type="evidence" value="ECO:0007669"/>
    <property type="project" value="UniProtKB-KW"/>
</dbReference>
<keyword evidence="5 7" id="KW-0378">Hydrolase</keyword>
<dbReference type="AlphaFoldDB" id="A0A812MF54"/>
<protein>
    <recommendedName>
        <fullName evidence="3 7">S-formylglutathione hydrolase</fullName>
        <ecNumber evidence="2 7">3.1.2.12</ecNumber>
    </recommendedName>
</protein>
<dbReference type="GO" id="GO:0018738">
    <property type="term" value="F:S-formylglutathione hydrolase activity"/>
    <property type="evidence" value="ECO:0007669"/>
    <property type="project" value="UniProtKB-EC"/>
</dbReference>
<keyword evidence="9" id="KW-1185">Reference proteome</keyword>
<evidence type="ECO:0000256" key="7">
    <source>
        <dbReference type="RuleBase" id="RU363068"/>
    </source>
</evidence>
<dbReference type="OrthoDB" id="420518at2759"/>
<comment type="subcellular location">
    <subcellularLocation>
        <location evidence="7">Cytoplasm</location>
    </subcellularLocation>
</comment>
<dbReference type="Proteomes" id="UP000604046">
    <property type="component" value="Unassembled WGS sequence"/>
</dbReference>